<keyword evidence="1" id="KW-1133">Transmembrane helix</keyword>
<reference evidence="3 4" key="1">
    <citation type="submission" date="2018-06" db="EMBL/GenBank/DDBJ databases">
        <title>Genomic Encyclopedia of Archaeal and Bacterial Type Strains, Phase II (KMG-II): from individual species to whole genera.</title>
        <authorList>
            <person name="Goeker M."/>
        </authorList>
    </citation>
    <scope>NUCLEOTIDE SEQUENCE [LARGE SCALE GENOMIC DNA]</scope>
    <source>
        <strain evidence="3 4">DSM 19830</strain>
    </source>
</reference>
<evidence type="ECO:0000313" key="4">
    <source>
        <dbReference type="Proteomes" id="UP000248882"/>
    </source>
</evidence>
<proteinExistence type="predicted"/>
<name>A0A2W7QBA3_9BACT</name>
<evidence type="ECO:0000313" key="3">
    <source>
        <dbReference type="EMBL" id="PZX45988.1"/>
    </source>
</evidence>
<organism evidence="3 4">
    <name type="scientific">Algoriphagus chordae</name>
    <dbReference type="NCBI Taxonomy" id="237019"/>
    <lineage>
        <taxon>Bacteria</taxon>
        <taxon>Pseudomonadati</taxon>
        <taxon>Bacteroidota</taxon>
        <taxon>Cytophagia</taxon>
        <taxon>Cytophagales</taxon>
        <taxon>Cyclobacteriaceae</taxon>
        <taxon>Algoriphagus</taxon>
    </lineage>
</organism>
<keyword evidence="4" id="KW-1185">Reference proteome</keyword>
<feature type="domain" description="DUF6630" evidence="2">
    <location>
        <begin position="78"/>
        <end position="216"/>
    </location>
</feature>
<dbReference type="Pfam" id="PF20335">
    <property type="entry name" value="DUF6630"/>
    <property type="match status" value="1"/>
</dbReference>
<keyword evidence="1" id="KW-0472">Membrane</keyword>
<comment type="caution">
    <text evidence="3">The sequence shown here is derived from an EMBL/GenBank/DDBJ whole genome shotgun (WGS) entry which is preliminary data.</text>
</comment>
<dbReference type="EMBL" id="QKZT01000040">
    <property type="protein sequence ID" value="PZX45988.1"/>
    <property type="molecule type" value="Genomic_DNA"/>
</dbReference>
<dbReference type="InterPro" id="IPR046582">
    <property type="entry name" value="DUF6630"/>
</dbReference>
<dbReference type="OrthoDB" id="9795306at2"/>
<evidence type="ECO:0000259" key="2">
    <source>
        <dbReference type="Pfam" id="PF20335"/>
    </source>
</evidence>
<protein>
    <recommendedName>
        <fullName evidence="2">DUF6630 domain-containing protein</fullName>
    </recommendedName>
</protein>
<gene>
    <name evidence="3" type="ORF">LV85_04405</name>
</gene>
<dbReference type="RefSeq" id="WP_146260532.1">
    <property type="nucleotide sequence ID" value="NZ_QKZT01000040.1"/>
</dbReference>
<dbReference type="Proteomes" id="UP000248882">
    <property type="component" value="Unassembled WGS sequence"/>
</dbReference>
<accession>A0A2W7QBA3</accession>
<evidence type="ECO:0000256" key="1">
    <source>
        <dbReference type="SAM" id="Phobius"/>
    </source>
</evidence>
<feature type="transmembrane region" description="Helical" evidence="1">
    <location>
        <begin position="12"/>
        <end position="31"/>
    </location>
</feature>
<sequence>MIKRIFDIVTFPFYFIYLLISFPFKIVKIIIDDKIEKRSYKDSKLSSKTNDEGGLIDIGTMLFSGHKTDFEIFFNTFLKDKNTFLTENEVFLEDYDNFELDKLKPIEVIYIFGDSKGKLWMTDWRGEENGREIENFLEDKLQIKTDWQNVNEIRKGVDEERQRDGKFIIDLLKTIDKDLETLNKRLIFLDLGWDAYVYTVVDQLSYKAITDKFGTLFHGTENLRK</sequence>
<dbReference type="AlphaFoldDB" id="A0A2W7QBA3"/>
<keyword evidence="1" id="KW-0812">Transmembrane</keyword>